<feature type="domain" description="MYND-type" evidence="5">
    <location>
        <begin position="399"/>
        <end position="435"/>
    </location>
</feature>
<evidence type="ECO:0000259" key="5">
    <source>
        <dbReference type="PROSITE" id="PS50865"/>
    </source>
</evidence>
<sequence length="447" mass="51542">MSGEGILTFGPESTALIQSLRAFPIELIGTPAWMKQQDAIQRLNAEAHRQVVAQSEEWVMQALVDEGKVEVLLHELIAVEIWRERVYPHLKEKASQHDFVRMKVYMILFHETNLVNLLEVLLYHASVASSLGDMGLELADYCFRRLLYLSSVDDLSSFLKKTETAAELDKLSDLDELEKQCKTITFNTAMSAITLVRYLAEHAEVIPMGVLSRMLNQNDIVLHLVEVLSNKPWRVRHKKKWHVFEDGGWKEIERDEVQRIGKIEGQLWLAFTYLLLGPECRKRYEYTEQKKQVILQIRNHLTEVLVDQLPVLQDMRRYLDELSLMPAPEATAAKSFMLEQVPETREKLLNSIRDWKRFALDVVAAFSRQTDEEKKEEISRLANLISSAGFEELLDEPKCELCGKDAEKRCSRCKTAWYCSRECQLAGWKKHKPFCQMVTDGGAAAKK</sequence>
<gene>
    <name evidence="6" type="ORF">PBIL07802_LOCUS1429</name>
</gene>
<evidence type="ECO:0000256" key="4">
    <source>
        <dbReference type="PROSITE-ProRule" id="PRU00134"/>
    </source>
</evidence>
<evidence type="ECO:0000313" key="6">
    <source>
        <dbReference type="EMBL" id="CAE0239284.1"/>
    </source>
</evidence>
<organism evidence="6">
    <name type="scientific">Palpitomonas bilix</name>
    <dbReference type="NCBI Taxonomy" id="652834"/>
    <lineage>
        <taxon>Eukaryota</taxon>
        <taxon>Eukaryota incertae sedis</taxon>
    </lineage>
</organism>
<dbReference type="PANTHER" id="PTHR13244">
    <property type="entry name" value="ZINC FINGER MYND DOMAIN CONTAINING PROTEIN 10"/>
    <property type="match status" value="1"/>
</dbReference>
<evidence type="ECO:0000256" key="2">
    <source>
        <dbReference type="ARBA" id="ARBA00022771"/>
    </source>
</evidence>
<dbReference type="InterPro" id="IPR052298">
    <property type="entry name" value="ZMYND10"/>
</dbReference>
<proteinExistence type="predicted"/>
<keyword evidence="1" id="KW-0479">Metal-binding</keyword>
<dbReference type="Gene3D" id="6.10.140.2220">
    <property type="match status" value="1"/>
</dbReference>
<keyword evidence="3" id="KW-0862">Zinc</keyword>
<dbReference type="SUPFAM" id="SSF144232">
    <property type="entry name" value="HIT/MYND zinc finger-like"/>
    <property type="match status" value="1"/>
</dbReference>
<dbReference type="GO" id="GO:0008270">
    <property type="term" value="F:zinc ion binding"/>
    <property type="evidence" value="ECO:0007669"/>
    <property type="project" value="UniProtKB-KW"/>
</dbReference>
<accession>A0A7S3CW88</accession>
<dbReference type="EMBL" id="HBIB01002084">
    <property type="protein sequence ID" value="CAE0239284.1"/>
    <property type="molecule type" value="Transcribed_RNA"/>
</dbReference>
<reference evidence="6" key="1">
    <citation type="submission" date="2021-01" db="EMBL/GenBank/DDBJ databases">
        <authorList>
            <person name="Corre E."/>
            <person name="Pelletier E."/>
            <person name="Niang G."/>
            <person name="Scheremetjew M."/>
            <person name="Finn R."/>
            <person name="Kale V."/>
            <person name="Holt S."/>
            <person name="Cochrane G."/>
            <person name="Meng A."/>
            <person name="Brown T."/>
            <person name="Cohen L."/>
        </authorList>
    </citation>
    <scope>NUCLEOTIDE SEQUENCE</scope>
    <source>
        <strain evidence="6">NIES-2562</strain>
    </source>
</reference>
<dbReference type="InterPro" id="IPR002893">
    <property type="entry name" value="Znf_MYND"/>
</dbReference>
<evidence type="ECO:0000256" key="3">
    <source>
        <dbReference type="ARBA" id="ARBA00022833"/>
    </source>
</evidence>
<dbReference type="PROSITE" id="PS50865">
    <property type="entry name" value="ZF_MYND_2"/>
    <property type="match status" value="1"/>
</dbReference>
<protein>
    <recommendedName>
        <fullName evidence="5">MYND-type domain-containing protein</fullName>
    </recommendedName>
</protein>
<name>A0A7S3CW88_9EUKA</name>
<dbReference type="PROSITE" id="PS01360">
    <property type="entry name" value="ZF_MYND_1"/>
    <property type="match status" value="1"/>
</dbReference>
<keyword evidence="2 4" id="KW-0863">Zinc-finger</keyword>
<dbReference type="Pfam" id="PF01753">
    <property type="entry name" value="zf-MYND"/>
    <property type="match status" value="1"/>
</dbReference>
<evidence type="ECO:0000256" key="1">
    <source>
        <dbReference type="ARBA" id="ARBA00022723"/>
    </source>
</evidence>
<dbReference type="AlphaFoldDB" id="A0A7S3CW88"/>
<dbReference type="PANTHER" id="PTHR13244:SF7">
    <property type="entry name" value="ZINC FINGER MYND DOMAIN-CONTAINING PROTEIN 10"/>
    <property type="match status" value="1"/>
</dbReference>
<dbReference type="GO" id="GO:0005737">
    <property type="term" value="C:cytoplasm"/>
    <property type="evidence" value="ECO:0007669"/>
    <property type="project" value="TreeGrafter"/>
</dbReference>